<sequence length="118" mass="12477">MATPACCHAARAAAIEKIAHCVVSDACLYRETGIGTVGPAGQPQAAPCRGAVSARAYGRFRRPTRAHASTSRLRDGRRTARSPAQWLRAYPWISARIIPSTVASRRSASCSHSSTSAA</sequence>
<evidence type="ECO:0000313" key="2">
    <source>
        <dbReference type="EMBL" id="KAB0630978.1"/>
    </source>
</evidence>
<dbReference type="Proteomes" id="UP000430232">
    <property type="component" value="Unassembled WGS sequence"/>
</dbReference>
<keyword evidence="3" id="KW-1185">Reference proteome</keyword>
<comment type="caution">
    <text evidence="2">The sequence shown here is derived from an EMBL/GenBank/DDBJ whole genome shotgun (WGS) entry which is preliminary data.</text>
</comment>
<evidence type="ECO:0000313" key="3">
    <source>
        <dbReference type="Proteomes" id="UP000430232"/>
    </source>
</evidence>
<dbReference type="AlphaFoldDB" id="A0A6H9SHQ9"/>
<name>A0A6H9SHQ9_9BURK</name>
<accession>A0A6H9SHQ9</accession>
<gene>
    <name evidence="2" type="ORF">F7R21_33005</name>
</gene>
<evidence type="ECO:0000256" key="1">
    <source>
        <dbReference type="SAM" id="MobiDB-lite"/>
    </source>
</evidence>
<proteinExistence type="predicted"/>
<feature type="region of interest" description="Disordered" evidence="1">
    <location>
        <begin position="59"/>
        <end position="81"/>
    </location>
</feature>
<dbReference type="EMBL" id="VZOJ01000196">
    <property type="protein sequence ID" value="KAB0630978.1"/>
    <property type="molecule type" value="Genomic_DNA"/>
</dbReference>
<reference evidence="2 3" key="1">
    <citation type="submission" date="2019-09" db="EMBL/GenBank/DDBJ databases">
        <title>Draft genome sequences of 48 bacterial type strains from the CCUG.</title>
        <authorList>
            <person name="Tunovic T."/>
            <person name="Pineiro-Iglesias B."/>
            <person name="Unosson C."/>
            <person name="Inganas E."/>
            <person name="Ohlen M."/>
            <person name="Cardew S."/>
            <person name="Jensie-Markopoulos S."/>
            <person name="Salva-Serra F."/>
            <person name="Jaen-Luchoro D."/>
            <person name="Karlsson R."/>
            <person name="Svensson-Stadler L."/>
            <person name="Chun J."/>
            <person name="Moore E."/>
        </authorList>
    </citation>
    <scope>NUCLEOTIDE SEQUENCE [LARGE SCALE GENOMIC DNA]</scope>
    <source>
        <strain evidence="2 3">CCUG 54555</strain>
    </source>
</reference>
<protein>
    <submittedName>
        <fullName evidence="2">Uncharacterized protein</fullName>
    </submittedName>
</protein>
<organism evidence="2 3">
    <name type="scientific">Burkholderia latens</name>
    <dbReference type="NCBI Taxonomy" id="488446"/>
    <lineage>
        <taxon>Bacteria</taxon>
        <taxon>Pseudomonadati</taxon>
        <taxon>Pseudomonadota</taxon>
        <taxon>Betaproteobacteria</taxon>
        <taxon>Burkholderiales</taxon>
        <taxon>Burkholderiaceae</taxon>
        <taxon>Burkholderia</taxon>
        <taxon>Burkholderia cepacia complex</taxon>
    </lineage>
</organism>